<dbReference type="Pfam" id="PF22725">
    <property type="entry name" value="GFO_IDH_MocA_C3"/>
    <property type="match status" value="1"/>
</dbReference>
<feature type="domain" description="Gfo/Idh/MocA-like oxidoreductase N-terminal" evidence="1">
    <location>
        <begin position="1"/>
        <end position="117"/>
    </location>
</feature>
<evidence type="ECO:0000313" key="3">
    <source>
        <dbReference type="EMBL" id="CAA9343134.1"/>
    </source>
</evidence>
<feature type="domain" description="GFO/IDH/MocA-like oxidoreductase" evidence="2">
    <location>
        <begin position="154"/>
        <end position="228"/>
    </location>
</feature>
<gene>
    <name evidence="3" type="ORF">AVDCRST_MAG40-2495</name>
</gene>
<dbReference type="GO" id="GO:0000166">
    <property type="term" value="F:nucleotide binding"/>
    <property type="evidence" value="ECO:0007669"/>
    <property type="project" value="InterPro"/>
</dbReference>
<dbReference type="Gene3D" id="3.30.360.10">
    <property type="entry name" value="Dihydrodipicolinate Reductase, domain 2"/>
    <property type="match status" value="1"/>
</dbReference>
<protein>
    <submittedName>
        <fullName evidence="3">Oxidoreductase, Gfo/Idh/MocA family</fullName>
    </submittedName>
</protein>
<organism evidence="3">
    <name type="scientific">uncultured Gemmatimonadaceae bacterium</name>
    <dbReference type="NCBI Taxonomy" id="246130"/>
    <lineage>
        <taxon>Bacteria</taxon>
        <taxon>Pseudomonadati</taxon>
        <taxon>Gemmatimonadota</taxon>
        <taxon>Gemmatimonadia</taxon>
        <taxon>Gemmatimonadales</taxon>
        <taxon>Gemmatimonadaceae</taxon>
        <taxon>environmental samples</taxon>
    </lineage>
</organism>
<dbReference type="InterPro" id="IPR036291">
    <property type="entry name" value="NAD(P)-bd_dom_sf"/>
</dbReference>
<sequence>MRIGVVGAGGLGYHHVRILRDVPGASLVGFVEARESRAAEVAAELGVRAYPSLEAMLDDVDALTVVVPTPAHYAVAKAALERGKHLLIEKPIAASLAEADELLAIARRAGAIVQTGHVERFNRAVRAALPYVDAPRFIESDRLAPFNPRGADVAVVLDLMIHDIDLVRTLVGASVESVQAVGVPVLTPTVDIANARLTFASGAVANITSSRVSKDRFRKIRIFQQSGYLSLDLAQGNGEFYRMRGDLDLAALAKAPASIDAFVERVPLEAPEGEPLRLEFESFVAAVRGERAVAVTGEDGREALAVALQIVREIERSLPALAGRGAPLPGRGA</sequence>
<dbReference type="SUPFAM" id="SSF51735">
    <property type="entry name" value="NAD(P)-binding Rossmann-fold domains"/>
    <property type="match status" value="1"/>
</dbReference>
<reference evidence="3" key="1">
    <citation type="submission" date="2020-02" db="EMBL/GenBank/DDBJ databases">
        <authorList>
            <person name="Meier V. D."/>
        </authorList>
    </citation>
    <scope>NUCLEOTIDE SEQUENCE</scope>
    <source>
        <strain evidence="3">AVDCRST_MAG40</strain>
    </source>
</reference>
<dbReference type="SUPFAM" id="SSF55347">
    <property type="entry name" value="Glyceraldehyde-3-phosphate dehydrogenase-like, C-terminal domain"/>
    <property type="match status" value="1"/>
</dbReference>
<name>A0A6J4LYA6_9BACT</name>
<dbReference type="Gene3D" id="3.40.50.720">
    <property type="entry name" value="NAD(P)-binding Rossmann-like Domain"/>
    <property type="match status" value="1"/>
</dbReference>
<dbReference type="AlphaFoldDB" id="A0A6J4LYA6"/>
<evidence type="ECO:0000259" key="1">
    <source>
        <dbReference type="Pfam" id="PF01408"/>
    </source>
</evidence>
<evidence type="ECO:0000259" key="2">
    <source>
        <dbReference type="Pfam" id="PF22725"/>
    </source>
</evidence>
<accession>A0A6J4LYA6</accession>
<dbReference type="InterPro" id="IPR000683">
    <property type="entry name" value="Gfo/Idh/MocA-like_OxRdtase_N"/>
</dbReference>
<proteinExistence type="predicted"/>
<dbReference type="InterPro" id="IPR055170">
    <property type="entry name" value="GFO_IDH_MocA-like_dom"/>
</dbReference>
<dbReference type="InterPro" id="IPR051450">
    <property type="entry name" value="Gfo/Idh/MocA_Oxidoreductases"/>
</dbReference>
<dbReference type="EMBL" id="CADCTX010000714">
    <property type="protein sequence ID" value="CAA9343134.1"/>
    <property type="molecule type" value="Genomic_DNA"/>
</dbReference>
<dbReference type="PANTHER" id="PTHR43377">
    <property type="entry name" value="BILIVERDIN REDUCTASE A"/>
    <property type="match status" value="1"/>
</dbReference>
<dbReference type="Pfam" id="PF01408">
    <property type="entry name" value="GFO_IDH_MocA"/>
    <property type="match status" value="1"/>
</dbReference>
<dbReference type="PANTHER" id="PTHR43377:SF1">
    <property type="entry name" value="BILIVERDIN REDUCTASE A"/>
    <property type="match status" value="1"/>
</dbReference>